<dbReference type="GO" id="GO:0031491">
    <property type="term" value="F:nucleosome binding"/>
    <property type="evidence" value="ECO:0007669"/>
    <property type="project" value="EnsemblFungi"/>
</dbReference>
<evidence type="ECO:0000313" key="4">
    <source>
        <dbReference type="Proteomes" id="UP000054886"/>
    </source>
</evidence>
<reference evidence="3 4" key="1">
    <citation type="submission" date="2015-10" db="EMBL/GenBank/DDBJ databases">
        <title>Draft genomes sequences of Candida glabrata isolates 1A, 1B, 2A, 2B, 3A and 3B.</title>
        <authorList>
            <person name="Haavelsrud O.E."/>
            <person name="Gaustad P."/>
        </authorList>
    </citation>
    <scope>NUCLEOTIDE SEQUENCE [LARGE SCALE GENOMIC DNA]</scope>
    <source>
        <strain evidence="3">910700640</strain>
    </source>
</reference>
<dbReference type="Proteomes" id="UP000054886">
    <property type="component" value="Unassembled WGS sequence"/>
</dbReference>
<gene>
    <name evidence="2" type="ORF">AO440_000385</name>
    <name evidence="3" type="ORF">AO440_005652</name>
</gene>
<feature type="region of interest" description="Disordered" evidence="1">
    <location>
        <begin position="602"/>
        <end position="633"/>
    </location>
</feature>
<feature type="compositionally biased region" description="Basic and acidic residues" evidence="1">
    <location>
        <begin position="684"/>
        <end position="693"/>
    </location>
</feature>
<feature type="compositionally biased region" description="Basic and acidic residues" evidence="1">
    <location>
        <begin position="615"/>
        <end position="633"/>
    </location>
</feature>
<dbReference type="OrthoDB" id="303107at2759"/>
<accession>A0A0W0DPM5</accession>
<feature type="region of interest" description="Disordered" evidence="1">
    <location>
        <begin position="684"/>
        <end position="710"/>
    </location>
</feature>
<feature type="region of interest" description="Disordered" evidence="1">
    <location>
        <begin position="18"/>
        <end position="40"/>
    </location>
</feature>
<protein>
    <submittedName>
        <fullName evidence="3">ISWI one complex protein 2</fullName>
    </submittedName>
</protein>
<dbReference type="VEuPathDB" id="FungiDB:GVI51_C00209"/>
<dbReference type="AlphaFoldDB" id="A0A0W0DPM5"/>
<dbReference type="EMBL" id="LLZZ01000184">
    <property type="protein sequence ID" value="KTA95482.1"/>
    <property type="molecule type" value="Genomic_DNA"/>
</dbReference>
<feature type="compositionally biased region" description="Polar residues" evidence="1">
    <location>
        <begin position="696"/>
        <end position="710"/>
    </location>
</feature>
<evidence type="ECO:0000256" key="1">
    <source>
        <dbReference type="SAM" id="MobiDB-lite"/>
    </source>
</evidence>
<dbReference type="VEuPathDB" id="FungiDB:CAGL0C00385g"/>
<dbReference type="GO" id="GO:0016887">
    <property type="term" value="F:ATP hydrolysis activity"/>
    <property type="evidence" value="ECO:0007669"/>
    <property type="project" value="EnsemblFungi"/>
</dbReference>
<dbReference type="EMBL" id="LLZZ01000002">
    <property type="protein sequence ID" value="KTB14167.1"/>
    <property type="molecule type" value="Genomic_DNA"/>
</dbReference>
<proteinExistence type="predicted"/>
<name>A0A0W0DPM5_CANGB</name>
<dbReference type="VEuPathDB" id="FungiDB:GWK60_C00209"/>
<sequence length="853" mass="99513">MRRSRRVASAASAEVVEPVEPVEPVQSTQSVRTKRKASDDPVPIEDWQQYISEDTLRVYYKQVRPKVEIPYELLADDEDREALVHSWEYQYVLSWLYNVCESFRTQHSSIAEYIIDTTGPIRTYWKDLKFDENLLWIDFHRVFPHIRLNLLKNVANNKSITMDQWDELLENHVGITDKFDDMRLPDQFNVLYRMIKFIEARNLPFRNYLSNYLDLFDFYHTELDEHRYLIALPAIGVLIERQLTRDDNDKELAVPIKLKNCTVQNKTDKSIELIHLDYSKEIDDYMHSVKFETTVLTTDFESFLEYWRNHKKNKQINEFCTSMIPDLIEHILYASKSMTMKEKEDSLAELMTRRKRSSRLVAKEKEVEKEEEQHKWLDKVTDRDQFIKHRNRVVGKFAKKVKDVIRNEIWYKFEQELKTEKLRRRNDPRLNTDSFGPSDEDPLGPMDWQIINDNPVFKENVVSMPPSHITDELKEVLPNLTELPSNLCITNEDIEERKKEGLPTDNEQLDIQDWLFDCPGETEPVTTLVSHEKEPEDPRIVNHSLVCCAECFRWQHWAHQPSKITEILTYASLKPSMLNDNIDHQLTEKDLAAVSYASTAPPPSILPSRRSVRARTADSREESREPEVQYNRPVDKRKPLGEFTLFVCGWCMENFESSIRSSFIPELQAIRLKQKKQFEYRMKKKREKEELKKAQAQLSNNDSNGNTSSFKTKVTNPTSTIDNGMHNSFATHQPVSNQLPQVSPVVNPITQEEALNSNQQLPIMNAQQVPMDNIQQASMYNSPQLPINNVQPEVPTITHNVNAMPNNFVGHTQMNGFQAVSATQLEIHPTTEHPITDAQSQAHQRFAPPSDSL</sequence>
<dbReference type="GO" id="GO:0036437">
    <property type="term" value="C:Isw1b complex"/>
    <property type="evidence" value="ECO:0007669"/>
    <property type="project" value="EnsemblFungi"/>
</dbReference>
<organism evidence="3 4">
    <name type="scientific">Candida glabrata</name>
    <name type="common">Yeast</name>
    <name type="synonym">Torulopsis glabrata</name>
    <dbReference type="NCBI Taxonomy" id="5478"/>
    <lineage>
        <taxon>Eukaryota</taxon>
        <taxon>Fungi</taxon>
        <taxon>Dikarya</taxon>
        <taxon>Ascomycota</taxon>
        <taxon>Saccharomycotina</taxon>
        <taxon>Saccharomycetes</taxon>
        <taxon>Saccharomycetales</taxon>
        <taxon>Saccharomycetaceae</taxon>
        <taxon>Nakaseomyces</taxon>
    </lineage>
</organism>
<comment type="caution">
    <text evidence="3">The sequence shown here is derived from an EMBL/GenBank/DDBJ whole genome shotgun (WGS) entry which is preliminary data.</text>
</comment>
<dbReference type="GO" id="GO:0006338">
    <property type="term" value="P:chromatin remodeling"/>
    <property type="evidence" value="ECO:0007669"/>
    <property type="project" value="EnsemblFungi"/>
</dbReference>
<dbReference type="GO" id="GO:0003677">
    <property type="term" value="F:DNA binding"/>
    <property type="evidence" value="ECO:0007669"/>
    <property type="project" value="EnsemblFungi"/>
</dbReference>
<evidence type="ECO:0000313" key="3">
    <source>
        <dbReference type="EMBL" id="KTB14167.1"/>
    </source>
</evidence>
<evidence type="ECO:0000313" key="2">
    <source>
        <dbReference type="EMBL" id="KTA95482.1"/>
    </source>
</evidence>
<dbReference type="VEuPathDB" id="FungiDB:B1J91_C00385g"/>
<feature type="region of interest" description="Disordered" evidence="1">
    <location>
        <begin position="425"/>
        <end position="445"/>
    </location>
</feature>